<gene>
    <name evidence="4" type="ORF">DFP72DRAFT_812237</name>
</gene>
<feature type="chain" id="PRO_5034673099" description="SWIM-type domain-containing protein" evidence="2">
    <location>
        <begin position="22"/>
        <end position="300"/>
    </location>
</feature>
<keyword evidence="5" id="KW-1185">Reference proteome</keyword>
<keyword evidence="1" id="KW-0862">Zinc</keyword>
<keyword evidence="2" id="KW-0732">Signal</keyword>
<comment type="caution">
    <text evidence="4">The sequence shown here is derived from an EMBL/GenBank/DDBJ whole genome shotgun (WGS) entry which is preliminary data.</text>
</comment>
<feature type="domain" description="SWIM-type" evidence="3">
    <location>
        <begin position="250"/>
        <end position="288"/>
    </location>
</feature>
<evidence type="ECO:0000259" key="3">
    <source>
        <dbReference type="PROSITE" id="PS50966"/>
    </source>
</evidence>
<dbReference type="AlphaFoldDB" id="A0A8H6HZ95"/>
<dbReference type="PANTHER" id="PTHR47718">
    <property type="entry name" value="OS01G0519700 PROTEIN"/>
    <property type="match status" value="1"/>
</dbReference>
<proteinExistence type="predicted"/>
<dbReference type="GO" id="GO:0008270">
    <property type="term" value="F:zinc ion binding"/>
    <property type="evidence" value="ECO:0007669"/>
    <property type="project" value="UniProtKB-KW"/>
</dbReference>
<dbReference type="PROSITE" id="PS50966">
    <property type="entry name" value="ZF_SWIM"/>
    <property type="match status" value="1"/>
</dbReference>
<dbReference type="InterPro" id="IPR007527">
    <property type="entry name" value="Znf_SWIM"/>
</dbReference>
<dbReference type="PANTHER" id="PTHR47718:SF17">
    <property type="entry name" value="PROTEIN FAR1-RELATED SEQUENCE 5-LIKE"/>
    <property type="match status" value="1"/>
</dbReference>
<name>A0A8H6HZ95_9AGAR</name>
<organism evidence="4 5">
    <name type="scientific">Ephemerocybe angulata</name>
    <dbReference type="NCBI Taxonomy" id="980116"/>
    <lineage>
        <taxon>Eukaryota</taxon>
        <taxon>Fungi</taxon>
        <taxon>Dikarya</taxon>
        <taxon>Basidiomycota</taxon>
        <taxon>Agaricomycotina</taxon>
        <taxon>Agaricomycetes</taxon>
        <taxon>Agaricomycetidae</taxon>
        <taxon>Agaricales</taxon>
        <taxon>Agaricineae</taxon>
        <taxon>Psathyrellaceae</taxon>
        <taxon>Ephemerocybe</taxon>
    </lineage>
</organism>
<accession>A0A8H6HZ95</accession>
<protein>
    <recommendedName>
        <fullName evidence="3">SWIM-type domain-containing protein</fullName>
    </recommendedName>
</protein>
<feature type="signal peptide" evidence="2">
    <location>
        <begin position="1"/>
        <end position="21"/>
    </location>
</feature>
<evidence type="ECO:0000256" key="1">
    <source>
        <dbReference type="PROSITE-ProRule" id="PRU00325"/>
    </source>
</evidence>
<reference evidence="4 5" key="1">
    <citation type="submission" date="2020-07" db="EMBL/GenBank/DDBJ databases">
        <title>Comparative genomics of pyrophilous fungi reveals a link between fire events and developmental genes.</title>
        <authorList>
            <consortium name="DOE Joint Genome Institute"/>
            <person name="Steindorff A.S."/>
            <person name="Carver A."/>
            <person name="Calhoun S."/>
            <person name="Stillman K."/>
            <person name="Liu H."/>
            <person name="Lipzen A."/>
            <person name="Pangilinan J."/>
            <person name="Labutti K."/>
            <person name="Bruns T.D."/>
            <person name="Grigoriev I.V."/>
        </authorList>
    </citation>
    <scope>NUCLEOTIDE SEQUENCE [LARGE SCALE GENOMIC DNA]</scope>
    <source>
        <strain evidence="4 5">CBS 144469</strain>
    </source>
</reference>
<keyword evidence="1" id="KW-0863">Zinc-finger</keyword>
<sequence length="300" mass="34363">MSDRHGTLLLVIPIVLPLTDHLFCLSHLLSNIDQNLRRAIGGRWAEFMAEFWKAYRAVSPEMFTERWEALVASFPEAAAYLTNELWPCRERWAWTFVAHKFTVGSRTNGRVESENRVSKNWSGAKTSLYQLYAATNKRTDGQSLKDMCTVRDSSRQKHPSQIETVFPGPLSVIRKHVGSFGLQICFREMESSLYYAVEALQIPAGFRYWRMTNTYENDTAHIGSKWLLRLVVNQGLRVTMVLRVSHLGTGKAHILAFTDNQTYVCDCTMGLSLGLPCRHYFHVLSSTGNLRFHLSVINRR</sequence>
<evidence type="ECO:0000313" key="5">
    <source>
        <dbReference type="Proteomes" id="UP000521943"/>
    </source>
</evidence>
<evidence type="ECO:0000313" key="4">
    <source>
        <dbReference type="EMBL" id="KAF6755022.1"/>
    </source>
</evidence>
<evidence type="ECO:0000256" key="2">
    <source>
        <dbReference type="SAM" id="SignalP"/>
    </source>
</evidence>
<dbReference type="EMBL" id="JACGCI010000032">
    <property type="protein sequence ID" value="KAF6755022.1"/>
    <property type="molecule type" value="Genomic_DNA"/>
</dbReference>
<dbReference type="OrthoDB" id="3261031at2759"/>
<dbReference type="Proteomes" id="UP000521943">
    <property type="component" value="Unassembled WGS sequence"/>
</dbReference>
<keyword evidence="1" id="KW-0479">Metal-binding</keyword>